<dbReference type="InterPro" id="IPR043128">
    <property type="entry name" value="Rev_trsase/Diguanyl_cyclase"/>
</dbReference>
<dbReference type="InterPro" id="IPR000160">
    <property type="entry name" value="GGDEF_dom"/>
</dbReference>
<dbReference type="EMBL" id="QVLU01000005">
    <property type="protein sequence ID" value="RGE72760.1"/>
    <property type="molecule type" value="Genomic_DNA"/>
</dbReference>
<dbReference type="SUPFAM" id="SSF55073">
    <property type="entry name" value="Nucleotide cyclase"/>
    <property type="match status" value="1"/>
</dbReference>
<evidence type="ECO:0000259" key="2">
    <source>
        <dbReference type="PROSITE" id="PS50887"/>
    </source>
</evidence>
<keyword evidence="1" id="KW-1133">Transmembrane helix</keyword>
<dbReference type="RefSeq" id="WP_021639755.1">
    <property type="nucleotide sequence ID" value="NZ_CALBAU010000467.1"/>
</dbReference>
<dbReference type="InterPro" id="IPR050469">
    <property type="entry name" value="Diguanylate_Cyclase"/>
</dbReference>
<evidence type="ECO:0000313" key="6">
    <source>
        <dbReference type="Proteomes" id="UP000261166"/>
    </source>
</evidence>
<keyword evidence="5" id="KW-1185">Reference proteome</keyword>
<name>A0A3E3J0B1_9FIRM</name>
<dbReference type="AlphaFoldDB" id="A0A3E3J0B1"/>
<dbReference type="Pfam" id="PF00990">
    <property type="entry name" value="GGDEF"/>
    <property type="match status" value="1"/>
</dbReference>
<organism evidence="4 6">
    <name type="scientific">Eisenbergiella massiliensis</name>
    <dbReference type="NCBI Taxonomy" id="1720294"/>
    <lineage>
        <taxon>Bacteria</taxon>
        <taxon>Bacillati</taxon>
        <taxon>Bacillota</taxon>
        <taxon>Clostridia</taxon>
        <taxon>Lachnospirales</taxon>
        <taxon>Lachnospiraceae</taxon>
        <taxon>Eisenbergiella</taxon>
    </lineage>
</organism>
<dbReference type="EMBL" id="QVLV01000007">
    <property type="protein sequence ID" value="RGE60388.1"/>
    <property type="molecule type" value="Genomic_DNA"/>
</dbReference>
<dbReference type="GO" id="GO:0052621">
    <property type="term" value="F:diguanylate cyclase activity"/>
    <property type="evidence" value="ECO:0007669"/>
    <property type="project" value="TreeGrafter"/>
</dbReference>
<feature type="transmembrane region" description="Helical" evidence="1">
    <location>
        <begin position="20"/>
        <end position="41"/>
    </location>
</feature>
<evidence type="ECO:0000313" key="5">
    <source>
        <dbReference type="Proteomes" id="UP000260812"/>
    </source>
</evidence>
<dbReference type="SMART" id="SM00267">
    <property type="entry name" value="GGDEF"/>
    <property type="match status" value="1"/>
</dbReference>
<dbReference type="GeneID" id="97987671"/>
<gene>
    <name evidence="4" type="ORF">DWY69_07790</name>
    <name evidence="3" type="ORF">DXC51_12485</name>
</gene>
<sequence length="394" mass="44694">MNNNNKGHKIRFNRVDVQVFLMTAVIVVFACGLIFLVNYSLSYGSMITALKERAENIHKYLENYLDVSMFYDLNVKEDGEQPVYDSSHTILEAARRATGVRYLYTAKVTKDGDYIYLVDGLSEDSPDFRYVGDAIEPECIADMKRAMAGETVFPGQINKTTWGPVFISYFPMHDGEQVIGVLGIEFDAGTEYQAFRFMKIATPVVILMSCIAAAVIAVLLFRRISNPSYRDIFNSDMLTGLKNRNAFEVDLHNREQQGKKEGLAILSFDLDRLKDVNDTFGHGCGDDYLRVSSGIIQDAIYGKCVLYRIGGDEFIAMIQDVTQEEVEDMLREIRVMAEQESQSRRFDISISAGYAFYDAAQDKTLNDTLKRSDACMYRNKKENEGIIDHEQMQS</sequence>
<comment type="caution">
    <text evidence="4">The sequence shown here is derived from an EMBL/GenBank/DDBJ whole genome shotgun (WGS) entry which is preliminary data.</text>
</comment>
<feature type="transmembrane region" description="Helical" evidence="1">
    <location>
        <begin position="200"/>
        <end position="221"/>
    </location>
</feature>
<dbReference type="InterPro" id="IPR029787">
    <property type="entry name" value="Nucleotide_cyclase"/>
</dbReference>
<evidence type="ECO:0000256" key="1">
    <source>
        <dbReference type="SAM" id="Phobius"/>
    </source>
</evidence>
<proteinExistence type="predicted"/>
<feature type="domain" description="GGDEF" evidence="2">
    <location>
        <begin position="261"/>
        <end position="392"/>
    </location>
</feature>
<dbReference type="PANTHER" id="PTHR45138:SF9">
    <property type="entry name" value="DIGUANYLATE CYCLASE DGCM-RELATED"/>
    <property type="match status" value="1"/>
</dbReference>
<dbReference type="PROSITE" id="PS51257">
    <property type="entry name" value="PROKAR_LIPOPROTEIN"/>
    <property type="match status" value="1"/>
</dbReference>
<dbReference type="PANTHER" id="PTHR45138">
    <property type="entry name" value="REGULATORY COMPONENTS OF SENSORY TRANSDUCTION SYSTEM"/>
    <property type="match status" value="1"/>
</dbReference>
<dbReference type="PROSITE" id="PS50887">
    <property type="entry name" value="GGDEF"/>
    <property type="match status" value="1"/>
</dbReference>
<reference evidence="4 6" key="1">
    <citation type="submission" date="2018-08" db="EMBL/GenBank/DDBJ databases">
        <title>A genome reference for cultivated species of the human gut microbiota.</title>
        <authorList>
            <person name="Zou Y."/>
            <person name="Xue W."/>
            <person name="Luo G."/>
        </authorList>
    </citation>
    <scope>NUCLEOTIDE SEQUENCE [LARGE SCALE GENOMIC DNA]</scope>
    <source>
        <strain evidence="4 6">AF26-4BH</strain>
        <strain evidence="3">TF05-5AC</strain>
    </source>
</reference>
<dbReference type="NCBIfam" id="TIGR00254">
    <property type="entry name" value="GGDEF"/>
    <property type="match status" value="1"/>
</dbReference>
<keyword evidence="1" id="KW-0472">Membrane</keyword>
<evidence type="ECO:0000313" key="3">
    <source>
        <dbReference type="EMBL" id="RGE60388.1"/>
    </source>
</evidence>
<evidence type="ECO:0000313" key="4">
    <source>
        <dbReference type="EMBL" id="RGE72760.1"/>
    </source>
</evidence>
<keyword evidence="1" id="KW-0812">Transmembrane</keyword>
<accession>A0A3E3J0B1</accession>
<dbReference type="Proteomes" id="UP000260812">
    <property type="component" value="Unassembled WGS sequence"/>
</dbReference>
<dbReference type="OrthoDB" id="9803190at2"/>
<dbReference type="CDD" id="cd01949">
    <property type="entry name" value="GGDEF"/>
    <property type="match status" value="1"/>
</dbReference>
<dbReference type="Gene3D" id="3.30.70.270">
    <property type="match status" value="1"/>
</dbReference>
<dbReference type="Proteomes" id="UP000261166">
    <property type="component" value="Unassembled WGS sequence"/>
</dbReference>
<protein>
    <submittedName>
        <fullName evidence="4">GGDEF domain-containing protein</fullName>
    </submittedName>
</protein>